<evidence type="ECO:0000313" key="2">
    <source>
        <dbReference type="EMBL" id="KAG2501870.1"/>
    </source>
</evidence>
<proteinExistence type="predicted"/>
<reference evidence="2" key="1">
    <citation type="journal article" date="2020" name="bioRxiv">
        <title>Comparative genomics of Chlamydomonas.</title>
        <authorList>
            <person name="Craig R.J."/>
            <person name="Hasan A.R."/>
            <person name="Ness R.W."/>
            <person name="Keightley P.D."/>
        </authorList>
    </citation>
    <scope>NUCLEOTIDE SEQUENCE</scope>
    <source>
        <strain evidence="2">CCAP 11/70</strain>
    </source>
</reference>
<keyword evidence="3" id="KW-1185">Reference proteome</keyword>
<evidence type="ECO:0000313" key="3">
    <source>
        <dbReference type="Proteomes" id="UP000612055"/>
    </source>
</evidence>
<accession>A0A835YFI1</accession>
<organism evidence="2 3">
    <name type="scientific">Edaphochlamys debaryana</name>
    <dbReference type="NCBI Taxonomy" id="47281"/>
    <lineage>
        <taxon>Eukaryota</taxon>
        <taxon>Viridiplantae</taxon>
        <taxon>Chlorophyta</taxon>
        <taxon>core chlorophytes</taxon>
        <taxon>Chlorophyceae</taxon>
        <taxon>CS clade</taxon>
        <taxon>Chlamydomonadales</taxon>
        <taxon>Chlamydomonadales incertae sedis</taxon>
        <taxon>Edaphochlamys</taxon>
    </lineage>
</organism>
<keyword evidence="1" id="KW-0472">Membrane</keyword>
<dbReference type="AlphaFoldDB" id="A0A835YFI1"/>
<evidence type="ECO:0000256" key="1">
    <source>
        <dbReference type="SAM" id="Phobius"/>
    </source>
</evidence>
<feature type="transmembrane region" description="Helical" evidence="1">
    <location>
        <begin position="29"/>
        <end position="50"/>
    </location>
</feature>
<feature type="transmembrane region" description="Helical" evidence="1">
    <location>
        <begin position="62"/>
        <end position="84"/>
    </location>
</feature>
<dbReference type="EMBL" id="JAEHOE010000001">
    <property type="protein sequence ID" value="KAG2501870.1"/>
    <property type="molecule type" value="Genomic_DNA"/>
</dbReference>
<protein>
    <submittedName>
        <fullName evidence="2">Uncharacterized protein</fullName>
    </submittedName>
</protein>
<comment type="caution">
    <text evidence="2">The sequence shown here is derived from an EMBL/GenBank/DDBJ whole genome shotgun (WGS) entry which is preliminary data.</text>
</comment>
<name>A0A835YFI1_9CHLO</name>
<dbReference type="Proteomes" id="UP000612055">
    <property type="component" value="Unassembled WGS sequence"/>
</dbReference>
<gene>
    <name evidence="2" type="ORF">HYH03_000368</name>
</gene>
<keyword evidence="1" id="KW-1133">Transmembrane helix</keyword>
<dbReference type="OrthoDB" id="530344at2759"/>
<keyword evidence="1" id="KW-0812">Transmembrane</keyword>
<sequence length="122" mass="13884">MADSDLTRLKPSGTGLLDIRKKRILTPRAFEAGFLGLSISCAFYALMHFIHVEGIAHPGIIMFLPLTAITWIALMIPLLMFVVYQDDFRNMHPLNPVHFVQIAARCFRAMKHNNFKVSEKNL</sequence>